<feature type="active site" description="Proton acceptor" evidence="22">
    <location>
        <position position="349"/>
    </location>
</feature>
<evidence type="ECO:0000256" key="3">
    <source>
        <dbReference type="ARBA" id="ARBA00004141"/>
    </source>
</evidence>
<sequence length="610" mass="68231">MALIEAWRSIDWERESYPAYEDFWAMPFFALLFPAVRLFLDRFVFEKLARRVIEQNSIEKLNVEVHNRRKKINKFKESAWKFVYFLSGELLALSVTYNEPWFTNTRYFWMGPGDQVWPDQKTKLKLKAVYMYVAGFYTYSIFALAFWETRRSDFGVSMSHHVATVVLIVLSYIFRFARVGSVVLAVHDASDVFMETAKMSKYGGYEMLANIAFLLYVASWIILRLTYFPFWILRSTSSPSHLLHEAYKDATTATLLHISSQQASTEAKQTQQQQIMAKGVCCSTPLPLVLALVLATAAITSSAQDSSQLSLGYYSKACPTAEQIVRTEMECAVKANPRNAAFLIRLHFHDCFVQGCDGSVLLDDTATLIGEKQADQNVNSLQGFELVDKIKEKLEAECPGVVSCADLLAIAARDATILVGGPYWDVPVGRLDSKTASLDQANSDIPTPQQGLATLITKFSAKGLSPTDMVALVGSHTIGMSRCVNFRDRIYGDFQLTSKSEASAQVYLSKLKETCPTDGGDDNVSPMDCTSPTVFDNAFFETLIQGTGLLNSDQEMYSSLLGFETSHIVEKYWADSVSFFKDFSDSMVRMGNITNPAGGEVRKNCRFANA</sequence>
<comment type="similarity">
    <text evidence="5">Belongs to the peroxidase family. Ascorbate peroxidase subfamily.</text>
</comment>
<evidence type="ECO:0000256" key="28">
    <source>
        <dbReference type="SAM" id="Phobius"/>
    </source>
</evidence>
<evidence type="ECO:0000256" key="7">
    <source>
        <dbReference type="ARBA" id="ARBA00022525"/>
    </source>
</evidence>
<evidence type="ECO:0000259" key="30">
    <source>
        <dbReference type="PROSITE" id="PS50922"/>
    </source>
</evidence>
<feature type="binding site" evidence="24">
    <location>
        <position position="357"/>
    </location>
    <ligand>
        <name>Ca(2+)</name>
        <dbReference type="ChEBI" id="CHEBI:29108"/>
        <label>1</label>
    </ligand>
</feature>
<feature type="site" description="Transition state stabilizer" evidence="25">
    <location>
        <position position="345"/>
    </location>
</feature>
<dbReference type="Gene3D" id="1.10.520.10">
    <property type="match status" value="1"/>
</dbReference>
<dbReference type="EC" id="1.11.1.7" evidence="6"/>
<dbReference type="GO" id="GO:0005576">
    <property type="term" value="C:extracellular region"/>
    <property type="evidence" value="ECO:0007669"/>
    <property type="project" value="UniProtKB-SubCell"/>
</dbReference>
<evidence type="ECO:0000256" key="4">
    <source>
        <dbReference type="ARBA" id="ARBA00004613"/>
    </source>
</evidence>
<dbReference type="GO" id="GO:0020037">
    <property type="term" value="F:heme binding"/>
    <property type="evidence" value="ECO:0007669"/>
    <property type="project" value="InterPro"/>
</dbReference>
<evidence type="ECO:0000256" key="12">
    <source>
        <dbReference type="ARBA" id="ARBA00022729"/>
    </source>
</evidence>
<organism evidence="31 32">
    <name type="scientific">Musa troglodytarum</name>
    <name type="common">fe'i banana</name>
    <dbReference type="NCBI Taxonomy" id="320322"/>
    <lineage>
        <taxon>Eukaryota</taxon>
        <taxon>Viridiplantae</taxon>
        <taxon>Streptophyta</taxon>
        <taxon>Embryophyta</taxon>
        <taxon>Tracheophyta</taxon>
        <taxon>Spermatophyta</taxon>
        <taxon>Magnoliopsida</taxon>
        <taxon>Liliopsida</taxon>
        <taxon>Zingiberales</taxon>
        <taxon>Musaceae</taxon>
        <taxon>Musa</taxon>
    </lineage>
</organism>
<evidence type="ECO:0000256" key="9">
    <source>
        <dbReference type="ARBA" id="ARBA00022617"/>
    </source>
</evidence>
<dbReference type="FunFam" id="1.10.520.10:FF:000006">
    <property type="entry name" value="Peroxidase"/>
    <property type="match status" value="1"/>
</dbReference>
<dbReference type="InterPro" id="IPR010255">
    <property type="entry name" value="Haem_peroxidase_sf"/>
</dbReference>
<dbReference type="Pfam" id="PF03798">
    <property type="entry name" value="TRAM_LAG1_CLN8"/>
    <property type="match status" value="1"/>
</dbReference>
<feature type="disulfide bond" evidence="26">
    <location>
        <begin position="483"/>
        <end position="515"/>
    </location>
</feature>
<feature type="disulfide bond" evidence="26">
    <location>
        <begin position="404"/>
        <end position="605"/>
    </location>
</feature>
<keyword evidence="7" id="KW-0964">Secreted</keyword>
<evidence type="ECO:0000256" key="20">
    <source>
        <dbReference type="ARBA" id="ARBA00023283"/>
    </source>
</evidence>
<dbReference type="InterPro" id="IPR002016">
    <property type="entry name" value="Haem_peroxidase"/>
</dbReference>
<feature type="disulfide bond" evidence="26">
    <location>
        <begin position="351"/>
        <end position="356"/>
    </location>
</feature>
<comment type="subcellular location">
    <subcellularLocation>
        <location evidence="3">Membrane</location>
        <topology evidence="3">Multi-pass membrane protein</topology>
    </subcellularLocation>
    <subcellularLocation>
        <location evidence="4">Secreted</location>
    </subcellularLocation>
</comment>
<evidence type="ECO:0000256" key="2">
    <source>
        <dbReference type="ARBA" id="ARBA00002322"/>
    </source>
</evidence>
<reference evidence="31" key="1">
    <citation type="submission" date="2022-05" db="EMBL/GenBank/DDBJ databases">
        <title>The Musa troglodytarum L. genome provides insights into the mechanism of non-climacteric behaviour and enrichment of carotenoids.</title>
        <authorList>
            <person name="Wang J."/>
        </authorList>
    </citation>
    <scope>NUCLEOTIDE SEQUENCE</scope>
    <source>
        <tissue evidence="31">Leaf</tissue>
    </source>
</reference>
<feature type="binding site" evidence="24">
    <location>
        <position position="350"/>
    </location>
    <ligand>
        <name>Ca(2+)</name>
        <dbReference type="ChEBI" id="CHEBI:29108"/>
        <label>1</label>
    </ligand>
</feature>
<comment type="cofactor">
    <cofactor evidence="24">
        <name>Ca(2+)</name>
        <dbReference type="ChEBI" id="CHEBI:29108"/>
    </cofactor>
    <text evidence="24">Binds 2 calcium ions per subunit.</text>
</comment>
<dbReference type="GO" id="GO:0042744">
    <property type="term" value="P:hydrogen peroxide catabolic process"/>
    <property type="evidence" value="ECO:0007669"/>
    <property type="project" value="UniProtKB-KW"/>
</dbReference>
<gene>
    <name evidence="31" type="ORF">MUK42_07128</name>
</gene>
<evidence type="ECO:0000256" key="10">
    <source>
        <dbReference type="ARBA" id="ARBA00022692"/>
    </source>
</evidence>
<feature type="binding site" evidence="24">
    <location>
        <position position="371"/>
    </location>
    <ligand>
        <name>Ca(2+)</name>
        <dbReference type="ChEBI" id="CHEBI:29108"/>
        <label>1</label>
    </ligand>
</feature>
<evidence type="ECO:0000256" key="18">
    <source>
        <dbReference type="ARBA" id="ARBA00023157"/>
    </source>
</evidence>
<evidence type="ECO:0000256" key="22">
    <source>
        <dbReference type="PIRSR" id="PIRSR600823-1"/>
    </source>
</evidence>
<evidence type="ECO:0000256" key="14">
    <source>
        <dbReference type="ARBA" id="ARBA00022989"/>
    </source>
</evidence>
<dbReference type="PROSITE" id="PS00436">
    <property type="entry name" value="PEROXIDASE_2"/>
    <property type="match status" value="1"/>
</dbReference>
<keyword evidence="10 27" id="KW-0812">Transmembrane</keyword>
<evidence type="ECO:0000313" key="32">
    <source>
        <dbReference type="Proteomes" id="UP001055439"/>
    </source>
</evidence>
<keyword evidence="18 26" id="KW-1015">Disulfide bond</keyword>
<keyword evidence="17 27" id="KW-0472">Membrane</keyword>
<keyword evidence="11 24" id="KW-0479">Metal-binding</keyword>
<dbReference type="SUPFAM" id="SSF48113">
    <property type="entry name" value="Heme-dependent peroxidases"/>
    <property type="match status" value="1"/>
</dbReference>
<evidence type="ECO:0000256" key="1">
    <source>
        <dbReference type="ARBA" id="ARBA00000189"/>
    </source>
</evidence>
<dbReference type="GO" id="GO:0006979">
    <property type="term" value="P:response to oxidative stress"/>
    <property type="evidence" value="ECO:0007669"/>
    <property type="project" value="InterPro"/>
</dbReference>
<dbReference type="InterPro" id="IPR006634">
    <property type="entry name" value="TLC-dom"/>
</dbReference>
<name>A0A9E7HAM6_9LILI</name>
<feature type="domain" description="Plant heme peroxidase family profile" evidence="29">
    <location>
        <begin position="308"/>
        <end position="609"/>
    </location>
</feature>
<dbReference type="CDD" id="cd00693">
    <property type="entry name" value="secretory_peroxidase"/>
    <property type="match status" value="1"/>
</dbReference>
<dbReference type="EMBL" id="CP097510">
    <property type="protein sequence ID" value="URE30836.1"/>
    <property type="molecule type" value="Genomic_DNA"/>
</dbReference>
<dbReference type="PRINTS" id="PR00461">
    <property type="entry name" value="PLPEROXIDASE"/>
</dbReference>
<evidence type="ECO:0000256" key="26">
    <source>
        <dbReference type="PIRSR" id="PIRSR600823-5"/>
    </source>
</evidence>
<keyword evidence="16 24" id="KW-0408">Iron</keyword>
<feature type="binding site" evidence="24">
    <location>
        <position position="359"/>
    </location>
    <ligand>
        <name>Ca(2+)</name>
        <dbReference type="ChEBI" id="CHEBI:29108"/>
        <label>1</label>
    </ligand>
</feature>
<dbReference type="GO" id="GO:0140825">
    <property type="term" value="F:lactoperoxidase activity"/>
    <property type="evidence" value="ECO:0007669"/>
    <property type="project" value="UniProtKB-EC"/>
</dbReference>
<evidence type="ECO:0000256" key="13">
    <source>
        <dbReference type="ARBA" id="ARBA00022837"/>
    </source>
</evidence>
<keyword evidence="19" id="KW-0325">Glycoprotein</keyword>
<evidence type="ECO:0000256" key="6">
    <source>
        <dbReference type="ARBA" id="ARBA00012313"/>
    </source>
</evidence>
<feature type="domain" description="TLC" evidence="30">
    <location>
        <begin position="73"/>
        <end position="260"/>
    </location>
</feature>
<keyword evidence="15" id="KW-0560">Oxidoreductase</keyword>
<evidence type="ECO:0000256" key="15">
    <source>
        <dbReference type="ARBA" id="ARBA00023002"/>
    </source>
</evidence>
<dbReference type="Pfam" id="PF00141">
    <property type="entry name" value="peroxidase"/>
    <property type="match status" value="1"/>
</dbReference>
<dbReference type="InterPro" id="IPR033905">
    <property type="entry name" value="Secretory_peroxidase"/>
</dbReference>
<feature type="transmembrane region" description="Helical" evidence="28">
    <location>
        <begin position="154"/>
        <end position="174"/>
    </location>
</feature>
<keyword evidence="14 28" id="KW-1133">Transmembrane helix</keyword>
<feature type="transmembrane region" description="Helical" evidence="28">
    <location>
        <begin position="129"/>
        <end position="147"/>
    </location>
</feature>
<evidence type="ECO:0000313" key="31">
    <source>
        <dbReference type="EMBL" id="URE30836.1"/>
    </source>
</evidence>
<feature type="binding site" evidence="24">
    <location>
        <position position="528"/>
    </location>
    <ligand>
        <name>Ca(2+)</name>
        <dbReference type="ChEBI" id="CHEBI:29108"/>
        <label>2</label>
    </ligand>
</feature>
<dbReference type="PROSITE" id="PS50922">
    <property type="entry name" value="TLC"/>
    <property type="match status" value="1"/>
</dbReference>
<feature type="binding site" evidence="23">
    <location>
        <position position="446"/>
    </location>
    <ligand>
        <name>substrate</name>
    </ligand>
</feature>
<evidence type="ECO:0000256" key="24">
    <source>
        <dbReference type="PIRSR" id="PIRSR600823-3"/>
    </source>
</evidence>
<keyword evidence="32" id="KW-1185">Reference proteome</keyword>
<evidence type="ECO:0000256" key="17">
    <source>
        <dbReference type="ARBA" id="ARBA00023136"/>
    </source>
</evidence>
<dbReference type="PANTHER" id="PTHR31388">
    <property type="entry name" value="PEROXIDASE 72-RELATED"/>
    <property type="match status" value="1"/>
</dbReference>
<dbReference type="InterPro" id="IPR019794">
    <property type="entry name" value="Peroxidases_AS"/>
</dbReference>
<evidence type="ECO:0000256" key="5">
    <source>
        <dbReference type="ARBA" id="ARBA00006873"/>
    </source>
</evidence>
<dbReference type="FunFam" id="1.10.420.10:FF:000001">
    <property type="entry name" value="Peroxidase"/>
    <property type="match status" value="1"/>
</dbReference>
<evidence type="ECO:0000259" key="29">
    <source>
        <dbReference type="PROSITE" id="PS50873"/>
    </source>
</evidence>
<dbReference type="GO" id="GO:0046872">
    <property type="term" value="F:metal ion binding"/>
    <property type="evidence" value="ECO:0007669"/>
    <property type="project" value="UniProtKB-KW"/>
</dbReference>
<comment type="cofactor">
    <cofactor evidence="24">
        <name>heme b</name>
        <dbReference type="ChEBI" id="CHEBI:60344"/>
    </cofactor>
    <text evidence="24">Binds 1 heme b (iron(II)-protoporphyrin IX) group per subunit.</text>
</comment>
<feature type="binding site" description="axial binding residue" evidence="24">
    <location>
        <position position="476"/>
    </location>
    <ligand>
        <name>heme b</name>
        <dbReference type="ChEBI" id="CHEBI:60344"/>
    </ligand>
    <ligandPart>
        <name>Fe</name>
        <dbReference type="ChEBI" id="CHEBI:18248"/>
    </ligandPart>
</feature>
<dbReference type="AlphaFoldDB" id="A0A9E7HAM6"/>
<keyword evidence="20" id="KW-0873">Pyrrolidone carboxylic acid</keyword>
<protein>
    <recommendedName>
        <fullName evidence="6">peroxidase</fullName>
        <ecNumber evidence="6">1.11.1.7</ecNumber>
    </recommendedName>
</protein>
<dbReference type="PRINTS" id="PR00458">
    <property type="entry name" value="PEROXIDASE"/>
</dbReference>
<dbReference type="Proteomes" id="UP001055439">
    <property type="component" value="Chromosome 8"/>
</dbReference>
<feature type="binding site" evidence="24">
    <location>
        <position position="353"/>
    </location>
    <ligand>
        <name>Ca(2+)</name>
        <dbReference type="ChEBI" id="CHEBI:29108"/>
        <label>1</label>
    </ligand>
</feature>
<dbReference type="GO" id="GO:0016020">
    <property type="term" value="C:membrane"/>
    <property type="evidence" value="ECO:0007669"/>
    <property type="project" value="UniProtKB-SubCell"/>
</dbReference>
<dbReference type="InterPro" id="IPR019793">
    <property type="entry name" value="Peroxidases_heam-ligand_BS"/>
</dbReference>
<comment type="function">
    <text evidence="2">Removal of H(2)O(2), oxidation of toxic reductants, biosynthesis and degradation of lignin, suberization, auxin catabolism, response to environmental stresses such as wounding, pathogen attack and oxidative stress. These functions might be dependent on each isozyme/isoform in each plant tissue.</text>
</comment>
<keyword evidence="21" id="KW-0376">Hydrogen peroxide</keyword>
<dbReference type="InterPro" id="IPR000823">
    <property type="entry name" value="Peroxidase_pln"/>
</dbReference>
<dbReference type="PROSITE" id="PS50873">
    <property type="entry name" value="PEROXIDASE_4"/>
    <property type="match status" value="1"/>
</dbReference>
<evidence type="ECO:0000256" key="19">
    <source>
        <dbReference type="ARBA" id="ARBA00023180"/>
    </source>
</evidence>
<dbReference type="PANTHER" id="PTHR31388:SF9">
    <property type="entry name" value="PEROXIDASE 11"/>
    <property type="match status" value="1"/>
</dbReference>
<keyword evidence="12" id="KW-0732">Signal</keyword>
<keyword evidence="9" id="KW-0349">Heme</keyword>
<evidence type="ECO:0000256" key="25">
    <source>
        <dbReference type="PIRSR" id="PIRSR600823-4"/>
    </source>
</evidence>
<feature type="transmembrane region" description="Helical" evidence="28">
    <location>
        <begin position="23"/>
        <end position="40"/>
    </location>
</feature>
<evidence type="ECO:0000256" key="8">
    <source>
        <dbReference type="ARBA" id="ARBA00022559"/>
    </source>
</evidence>
<dbReference type="Gene3D" id="1.10.420.10">
    <property type="entry name" value="Peroxidase, domain 2"/>
    <property type="match status" value="1"/>
</dbReference>
<evidence type="ECO:0000256" key="16">
    <source>
        <dbReference type="ARBA" id="ARBA00023004"/>
    </source>
</evidence>
<accession>A0A9E7HAM6</accession>
<feature type="binding site" evidence="24">
    <location>
        <position position="477"/>
    </location>
    <ligand>
        <name>Ca(2+)</name>
        <dbReference type="ChEBI" id="CHEBI:29108"/>
        <label>2</label>
    </ligand>
</feature>
<feature type="binding site" evidence="24">
    <location>
        <position position="536"/>
    </location>
    <ligand>
        <name>Ca(2+)</name>
        <dbReference type="ChEBI" id="CHEBI:29108"/>
        <label>2</label>
    </ligand>
</feature>
<keyword evidence="8 31" id="KW-0575">Peroxidase</keyword>
<feature type="transmembrane region" description="Helical" evidence="28">
    <location>
        <begin position="207"/>
        <end position="233"/>
    </location>
</feature>
<comment type="catalytic activity">
    <reaction evidence="1">
        <text>2 a phenolic donor + H2O2 = 2 a phenolic radical donor + 2 H2O</text>
        <dbReference type="Rhea" id="RHEA:56136"/>
        <dbReference type="ChEBI" id="CHEBI:15377"/>
        <dbReference type="ChEBI" id="CHEBI:16240"/>
        <dbReference type="ChEBI" id="CHEBI:139520"/>
        <dbReference type="ChEBI" id="CHEBI:139521"/>
        <dbReference type="EC" id="1.11.1.7"/>
    </reaction>
</comment>
<feature type="binding site" evidence="24">
    <location>
        <position position="355"/>
    </location>
    <ligand>
        <name>Ca(2+)</name>
        <dbReference type="ChEBI" id="CHEBI:29108"/>
        <label>1</label>
    </ligand>
</feature>
<dbReference type="SMART" id="SM00724">
    <property type="entry name" value="TLC"/>
    <property type="match status" value="1"/>
</dbReference>
<proteinExistence type="inferred from homology"/>
<dbReference type="OrthoDB" id="2113341at2759"/>
<evidence type="ECO:0000256" key="23">
    <source>
        <dbReference type="PIRSR" id="PIRSR600823-2"/>
    </source>
</evidence>
<evidence type="ECO:0000256" key="27">
    <source>
        <dbReference type="PROSITE-ProRule" id="PRU00205"/>
    </source>
</evidence>
<dbReference type="PROSITE" id="PS00435">
    <property type="entry name" value="PEROXIDASE_1"/>
    <property type="match status" value="1"/>
</dbReference>
<evidence type="ECO:0000256" key="21">
    <source>
        <dbReference type="ARBA" id="ARBA00023324"/>
    </source>
</evidence>
<evidence type="ECO:0000256" key="11">
    <source>
        <dbReference type="ARBA" id="ARBA00022723"/>
    </source>
</evidence>
<feature type="disulfide bond" evidence="26">
    <location>
        <begin position="318"/>
        <end position="398"/>
    </location>
</feature>
<keyword evidence="13 24" id="KW-0106">Calcium</keyword>